<keyword evidence="8" id="KW-1185">Reference proteome</keyword>
<gene>
    <name evidence="7" type="ORF">RGQ15_12330</name>
</gene>
<dbReference type="Gene3D" id="1.10.760.10">
    <property type="entry name" value="Cytochrome c-like domain"/>
    <property type="match status" value="2"/>
</dbReference>
<dbReference type="Pfam" id="PF00034">
    <property type="entry name" value="Cytochrom_C"/>
    <property type="match status" value="1"/>
</dbReference>
<feature type="signal peptide" evidence="5">
    <location>
        <begin position="1"/>
        <end position="19"/>
    </location>
</feature>
<comment type="caution">
    <text evidence="7">The sequence shown here is derived from an EMBL/GenBank/DDBJ whole genome shotgun (WGS) entry which is preliminary data.</text>
</comment>
<proteinExistence type="predicted"/>
<dbReference type="SUPFAM" id="SSF46626">
    <property type="entry name" value="Cytochrome c"/>
    <property type="match status" value="2"/>
</dbReference>
<keyword evidence="5" id="KW-0732">Signal</keyword>
<protein>
    <submittedName>
        <fullName evidence="7">Cytochrome C</fullName>
    </submittedName>
</protein>
<feature type="chain" id="PRO_5045882234" evidence="5">
    <location>
        <begin position="20"/>
        <end position="278"/>
    </location>
</feature>
<evidence type="ECO:0000256" key="2">
    <source>
        <dbReference type="ARBA" id="ARBA00022723"/>
    </source>
</evidence>
<evidence type="ECO:0000313" key="8">
    <source>
        <dbReference type="Proteomes" id="UP001269144"/>
    </source>
</evidence>
<dbReference type="Proteomes" id="UP001269144">
    <property type="component" value="Unassembled WGS sequence"/>
</dbReference>
<reference evidence="8" key="1">
    <citation type="submission" date="2023-07" db="EMBL/GenBank/DDBJ databases">
        <title>Paracoccus sp. MBLB3053 whole genome sequence.</title>
        <authorList>
            <person name="Hwang C.Y."/>
            <person name="Cho E.-S."/>
            <person name="Seo M.-J."/>
        </authorList>
    </citation>
    <scope>NUCLEOTIDE SEQUENCE [LARGE SCALE GENOMIC DNA]</scope>
    <source>
        <strain evidence="8">MBLB3053</strain>
    </source>
</reference>
<feature type="domain" description="Cytochrome c" evidence="6">
    <location>
        <begin position="21"/>
        <end position="129"/>
    </location>
</feature>
<dbReference type="InterPro" id="IPR036909">
    <property type="entry name" value="Cyt_c-like_dom_sf"/>
</dbReference>
<evidence type="ECO:0000256" key="3">
    <source>
        <dbReference type="ARBA" id="ARBA00023004"/>
    </source>
</evidence>
<organism evidence="7 8">
    <name type="scientific">Paracoccus aurantius</name>
    <dbReference type="NCBI Taxonomy" id="3073814"/>
    <lineage>
        <taxon>Bacteria</taxon>
        <taxon>Pseudomonadati</taxon>
        <taxon>Pseudomonadota</taxon>
        <taxon>Alphaproteobacteria</taxon>
        <taxon>Rhodobacterales</taxon>
        <taxon>Paracoccaceae</taxon>
        <taxon>Paracoccus</taxon>
    </lineage>
</organism>
<evidence type="ECO:0000313" key="7">
    <source>
        <dbReference type="EMBL" id="MDS9468354.1"/>
    </source>
</evidence>
<evidence type="ECO:0000256" key="4">
    <source>
        <dbReference type="PROSITE-ProRule" id="PRU00433"/>
    </source>
</evidence>
<dbReference type="PANTHER" id="PTHR35008">
    <property type="entry name" value="BLL4482 PROTEIN-RELATED"/>
    <property type="match status" value="1"/>
</dbReference>
<keyword evidence="3 4" id="KW-0408">Iron</keyword>
<dbReference type="InterPro" id="IPR051459">
    <property type="entry name" value="Cytochrome_c-type_DH"/>
</dbReference>
<accession>A0ABU2HUS6</accession>
<name>A0ABU2HUS6_9RHOB</name>
<sequence length="278" mass="29294">MMRLAVLAALAAMSAPAHAAPSVERGEYLVQGPAGCGNCHTPIGPEGFDLTKDLGGRLVEENPFFTAIAPNITPGGAIAQWSDAELARAIREGVRPDGSLIGPPMPFTMYRGLGDEDLASIVIYLRSVPAVQNDPGKSTYRNPLPPNYGPPVSGVTPPPQGVTAEYGAYLAGPVSHCMECHSPMGPQGPMIDTRLGAGGFEFHGPWGVAVAANLTNGPDGLADYTDDAIRAMIVEGKRPDGSMMMPPMPYPYLARMTAEDLDAIILYLRSLPALPDQE</sequence>
<dbReference type="EMBL" id="JAVQLW010000001">
    <property type="protein sequence ID" value="MDS9468354.1"/>
    <property type="molecule type" value="Genomic_DNA"/>
</dbReference>
<evidence type="ECO:0000259" key="6">
    <source>
        <dbReference type="PROSITE" id="PS51007"/>
    </source>
</evidence>
<dbReference type="RefSeq" id="WP_311160546.1">
    <property type="nucleotide sequence ID" value="NZ_JAVQLW010000001.1"/>
</dbReference>
<dbReference type="PROSITE" id="PS51007">
    <property type="entry name" value="CYTC"/>
    <property type="match status" value="2"/>
</dbReference>
<keyword evidence="1 4" id="KW-0349">Heme</keyword>
<feature type="domain" description="Cytochrome c" evidence="6">
    <location>
        <begin position="162"/>
        <end position="272"/>
    </location>
</feature>
<evidence type="ECO:0000256" key="5">
    <source>
        <dbReference type="SAM" id="SignalP"/>
    </source>
</evidence>
<dbReference type="InterPro" id="IPR009056">
    <property type="entry name" value="Cyt_c-like_dom"/>
</dbReference>
<evidence type="ECO:0000256" key="1">
    <source>
        <dbReference type="ARBA" id="ARBA00022617"/>
    </source>
</evidence>
<dbReference type="PANTHER" id="PTHR35008:SF8">
    <property type="entry name" value="ALCOHOL DEHYDROGENASE CYTOCHROME C SUBUNIT"/>
    <property type="match status" value="1"/>
</dbReference>
<keyword evidence="2 4" id="KW-0479">Metal-binding</keyword>